<dbReference type="AlphaFoldDB" id="A0A2T6C9R1"/>
<gene>
    <name evidence="2" type="ORF">C8P63_101238</name>
</gene>
<feature type="domain" description="YkoP-like" evidence="1">
    <location>
        <begin position="5"/>
        <end position="191"/>
    </location>
</feature>
<dbReference type="EMBL" id="QBKR01000001">
    <property type="protein sequence ID" value="PTX65016.1"/>
    <property type="molecule type" value="Genomic_DNA"/>
</dbReference>
<dbReference type="OrthoDB" id="1951946at2"/>
<reference evidence="2 3" key="1">
    <citation type="submission" date="2018-04" db="EMBL/GenBank/DDBJ databases">
        <title>Genomic Encyclopedia of Archaeal and Bacterial Type Strains, Phase II (KMG-II): from individual species to whole genera.</title>
        <authorList>
            <person name="Goeker M."/>
        </authorList>
    </citation>
    <scope>NUCLEOTIDE SEQUENCE [LARGE SCALE GENOMIC DNA]</scope>
    <source>
        <strain evidence="2 3">DSM 45787</strain>
    </source>
</reference>
<name>A0A2T6C9R1_9BACL</name>
<accession>A0A2T6C9R1</accession>
<evidence type="ECO:0000259" key="1">
    <source>
        <dbReference type="Pfam" id="PF22790"/>
    </source>
</evidence>
<protein>
    <recommendedName>
        <fullName evidence="1">YkoP-like domain-containing protein</fullName>
    </recommendedName>
</protein>
<dbReference type="Proteomes" id="UP000244240">
    <property type="component" value="Unassembled WGS sequence"/>
</dbReference>
<organism evidence="2 3">
    <name type="scientific">Melghirimyces profundicolus</name>
    <dbReference type="NCBI Taxonomy" id="1242148"/>
    <lineage>
        <taxon>Bacteria</taxon>
        <taxon>Bacillati</taxon>
        <taxon>Bacillota</taxon>
        <taxon>Bacilli</taxon>
        <taxon>Bacillales</taxon>
        <taxon>Thermoactinomycetaceae</taxon>
        <taxon>Melghirimyces</taxon>
    </lineage>
</organism>
<keyword evidence="3" id="KW-1185">Reference proteome</keyword>
<proteinExistence type="predicted"/>
<sequence length="197" mass="23151">MATGTFLAAWRWVDKFYCRAIRLQNVDRSDENLFRIVVKPYRGEPLVTRDGIVLKKGDWYAKLHLHNFRIAQLLAANAKNNQGGNGIWNELIVLRRIVRSFPALARYLENHARGSEIRILLGTTFLHRGSERLGFDVRDLPSAWQMRLKSFLLQFILFCCQPEGWKRLLNQQNQMIPKRVFISKEQFHHRYQQAGSK</sequence>
<evidence type="ECO:0000313" key="2">
    <source>
        <dbReference type="EMBL" id="PTX65016.1"/>
    </source>
</evidence>
<evidence type="ECO:0000313" key="3">
    <source>
        <dbReference type="Proteomes" id="UP000244240"/>
    </source>
</evidence>
<dbReference type="InterPro" id="IPR054467">
    <property type="entry name" value="YkoP-like_dom"/>
</dbReference>
<dbReference type="Pfam" id="PF22790">
    <property type="entry name" value="YkoP"/>
    <property type="match status" value="1"/>
</dbReference>
<dbReference type="RefSeq" id="WP_108021496.1">
    <property type="nucleotide sequence ID" value="NZ_QBKR01000001.1"/>
</dbReference>
<comment type="caution">
    <text evidence="2">The sequence shown here is derived from an EMBL/GenBank/DDBJ whole genome shotgun (WGS) entry which is preliminary data.</text>
</comment>